<dbReference type="AlphaFoldDB" id="A0A370GQU4"/>
<comment type="caution">
    <text evidence="1">The sequence shown here is derived from an EMBL/GenBank/DDBJ whole genome shotgun (WGS) entry which is preliminary data.</text>
</comment>
<dbReference type="SUPFAM" id="SSF51126">
    <property type="entry name" value="Pectin lyase-like"/>
    <property type="match status" value="1"/>
</dbReference>
<name>A0A370GQU4_9NOCA</name>
<dbReference type="Proteomes" id="UP000255355">
    <property type="component" value="Unassembled WGS sequence"/>
</dbReference>
<dbReference type="RefSeq" id="WP_068031478.1">
    <property type="nucleotide sequence ID" value="NZ_QQAZ01000015.1"/>
</dbReference>
<evidence type="ECO:0000313" key="1">
    <source>
        <dbReference type="EMBL" id="RDI44854.1"/>
    </source>
</evidence>
<reference evidence="1 2" key="1">
    <citation type="submission" date="2018-07" db="EMBL/GenBank/DDBJ databases">
        <title>Genomic Encyclopedia of Type Strains, Phase IV (KMG-IV): sequencing the most valuable type-strain genomes for metagenomic binning, comparative biology and taxonomic classification.</title>
        <authorList>
            <person name="Goeker M."/>
        </authorList>
    </citation>
    <scope>NUCLEOTIDE SEQUENCE [LARGE SCALE GENOMIC DNA]</scope>
    <source>
        <strain evidence="1 2">DSM 44952</strain>
    </source>
</reference>
<proteinExistence type="predicted"/>
<dbReference type="STRING" id="1210089.GCA_001613165_07533"/>
<evidence type="ECO:0008006" key="3">
    <source>
        <dbReference type="Google" id="ProtNLM"/>
    </source>
</evidence>
<dbReference type="InterPro" id="IPR012334">
    <property type="entry name" value="Pectin_lyas_fold"/>
</dbReference>
<keyword evidence="2" id="KW-1185">Reference proteome</keyword>
<dbReference type="OrthoDB" id="7057063at2"/>
<accession>A0A370GQU4</accession>
<protein>
    <recommendedName>
        <fullName evidence="3">Parallel beta helix pectate lyase-like protein</fullName>
    </recommendedName>
</protein>
<dbReference type="InterPro" id="IPR011050">
    <property type="entry name" value="Pectin_lyase_fold/virulence"/>
</dbReference>
<dbReference type="InterPro" id="IPR006626">
    <property type="entry name" value="PbH1"/>
</dbReference>
<sequence>MTYERWAIDRRVAGRRARGPGAAGECRERGRPLSVPVLAVLVGVVASLNYGAAQADPGIPATWYVVSGAAAGGNGSEAAPFGSLEAVERAGSPGDTIVVLPAPRNAPPLDGGIALKPGQQLIGAGPAVTEAPAAAPVPRLTNSRLARDGDAVKLARGAAVRNLVIDGATRGGIYGNDVADVTVSGNDISGTNRLCHDGFMIGPFQVPVTLPAGVAVAPLPPFLLLNNGWAAVMVDAATATGTVRIEGNRVHDTGCGDGIDVRTFGSATVAAELTDNTLTHINLGLAKLSILAIGLQSNDDSRLEATLTGNTETDIASPAGHPGNLAADSEGIFINPTGRSWLRARVDRHRFDNGGGNFSANGLEYVTTSGSPTSEVTVTDSTFDRVVGDVIENYNLSGDAAEQQLTLDGVRAMHSTFPGAAAHPVVPVNLGTCLVTTGFGRASKTGLVVRNSEFGDCSGDGIGIVSYTPEGGGAAEMSFDIQDSRVSGAAVNGLNVLVVGNPAALRVRVQDSSITGAAQAAIRADRRGGESGSIALDFGGGALGSTGNVCVAGPVQLSGVSVDGSPGPCTK</sequence>
<dbReference type="SMART" id="SM00710">
    <property type="entry name" value="PbH1"/>
    <property type="match status" value="6"/>
</dbReference>
<gene>
    <name evidence="1" type="ORF">DFR68_1156</name>
</gene>
<evidence type="ECO:0000313" key="2">
    <source>
        <dbReference type="Proteomes" id="UP000255355"/>
    </source>
</evidence>
<organism evidence="1 2">
    <name type="scientific">Nocardia mexicana</name>
    <dbReference type="NCBI Taxonomy" id="279262"/>
    <lineage>
        <taxon>Bacteria</taxon>
        <taxon>Bacillati</taxon>
        <taxon>Actinomycetota</taxon>
        <taxon>Actinomycetes</taxon>
        <taxon>Mycobacteriales</taxon>
        <taxon>Nocardiaceae</taxon>
        <taxon>Nocardia</taxon>
    </lineage>
</organism>
<dbReference type="EMBL" id="QQAZ01000015">
    <property type="protein sequence ID" value="RDI44854.1"/>
    <property type="molecule type" value="Genomic_DNA"/>
</dbReference>
<dbReference type="Gene3D" id="2.160.20.10">
    <property type="entry name" value="Single-stranded right-handed beta-helix, Pectin lyase-like"/>
    <property type="match status" value="1"/>
</dbReference>